<dbReference type="KEGG" id="coy:HF329_05090"/>
<dbReference type="Proteomes" id="UP000502421">
    <property type="component" value="Chromosome"/>
</dbReference>
<dbReference type="RefSeq" id="WP_168802984.1">
    <property type="nucleotide sequence ID" value="NZ_CP051204.2"/>
</dbReference>
<accession>A0AAE7D761</accession>
<evidence type="ECO:0000313" key="3">
    <source>
        <dbReference type="Proteomes" id="UP000502421"/>
    </source>
</evidence>
<organism evidence="1 3">
    <name type="scientific">Chitinophaga oryzae</name>
    <dbReference type="NCBI Taxonomy" id="2725414"/>
    <lineage>
        <taxon>Bacteria</taxon>
        <taxon>Pseudomonadati</taxon>
        <taxon>Bacteroidota</taxon>
        <taxon>Chitinophagia</taxon>
        <taxon>Chitinophagales</taxon>
        <taxon>Chitinophagaceae</taxon>
        <taxon>Chitinophaga</taxon>
    </lineage>
</organism>
<dbReference type="AlphaFoldDB" id="A0AAE7D761"/>
<name>A0AAE7D761_9BACT</name>
<gene>
    <name evidence="2" type="ORF">HF324_04795</name>
    <name evidence="1" type="ORF">HF329_05090</name>
</gene>
<reference evidence="3 4" key="1">
    <citation type="submission" date="2020-04" db="EMBL/GenBank/DDBJ databases">
        <authorList>
            <person name="Kittiwongwattana C."/>
        </authorList>
    </citation>
    <scope>NUCLEOTIDE SEQUENCE [LARGE SCALE GENOMIC DNA]</scope>
    <source>
        <strain evidence="4">1303</strain>
        <strain evidence="3">1310</strain>
    </source>
</reference>
<dbReference type="EMBL" id="CP051204">
    <property type="protein sequence ID" value="QJB37205.1"/>
    <property type="molecule type" value="Genomic_DNA"/>
</dbReference>
<evidence type="ECO:0008006" key="5">
    <source>
        <dbReference type="Google" id="ProtNLM"/>
    </source>
</evidence>
<protein>
    <recommendedName>
        <fullName evidence="5">Lipoprotein</fullName>
    </recommendedName>
</protein>
<evidence type="ECO:0000313" key="1">
    <source>
        <dbReference type="EMBL" id="QJB30706.1"/>
    </source>
</evidence>
<evidence type="ECO:0000313" key="4">
    <source>
        <dbReference type="Proteomes" id="UP000503144"/>
    </source>
</evidence>
<proteinExistence type="predicted"/>
<keyword evidence="4" id="KW-1185">Reference proteome</keyword>
<sequence>MKKFVCFFSFLLVGCSHRKDYRVIREEKIQQLEKSNLDFFRGVFIEARIKRNDTFVVYSFYKKLDDKEFYLPNFSRYDSVRIKNAGGFNVLEYGQYFGYSTPQAAWQYTKKYSDSIVSAFEKIDMYSVFGSNDGLLVFNFDDKTYLVYMPDESKVTNEFWKEKIQIIDSIKPGWYFGEDE</sequence>
<reference evidence="1 4" key="2">
    <citation type="submission" date="2020-09" db="EMBL/GenBank/DDBJ databases">
        <authorList>
            <person name="Kittiwongwattana C."/>
        </authorList>
    </citation>
    <scope>NUCLEOTIDE SEQUENCE</scope>
    <source>
        <strain evidence="2 4">1303</strain>
        <strain evidence="1">1310</strain>
    </source>
</reference>
<dbReference type="PROSITE" id="PS51257">
    <property type="entry name" value="PROKAR_LIPOPROTEIN"/>
    <property type="match status" value="1"/>
</dbReference>
<evidence type="ECO:0000313" key="2">
    <source>
        <dbReference type="EMBL" id="QJB37205.1"/>
    </source>
</evidence>
<dbReference type="EMBL" id="CP051205">
    <property type="protein sequence ID" value="QJB30706.1"/>
    <property type="molecule type" value="Genomic_DNA"/>
</dbReference>
<dbReference type="Proteomes" id="UP000503144">
    <property type="component" value="Chromosome"/>
</dbReference>